<feature type="region of interest" description="Disordered" evidence="1">
    <location>
        <begin position="1"/>
        <end position="104"/>
    </location>
</feature>
<gene>
    <name evidence="2" type="ORF">GUR47_16925</name>
</gene>
<accession>A0A6B3QPW2</accession>
<organism evidence="2">
    <name type="scientific">Streptomyces tendae</name>
    <dbReference type="NCBI Taxonomy" id="1932"/>
    <lineage>
        <taxon>Bacteria</taxon>
        <taxon>Bacillati</taxon>
        <taxon>Actinomycetota</taxon>
        <taxon>Actinomycetes</taxon>
        <taxon>Kitasatosporales</taxon>
        <taxon>Streptomycetaceae</taxon>
        <taxon>Streptomyces</taxon>
    </lineage>
</organism>
<reference evidence="2" key="1">
    <citation type="journal article" date="2020" name="Microorganisms">
        <title>Isolation, Genomic and Metabolomic Characterization of Streptomyces tendae VITAKN with Quorum Sensing Inhibitory Activity from Southern India.</title>
        <authorList>
            <person name="Ishaque N.M."/>
            <person name="Burgsdorf I."/>
            <person name="Limlingan Malit J.J."/>
            <person name="Saha S."/>
            <person name="Teta R."/>
            <person name="Ewe D."/>
            <person name="Kannabiran K."/>
            <person name="Hrouzek P."/>
            <person name="Steindler L."/>
            <person name="Costantino V."/>
            <person name="Saurav K."/>
        </authorList>
    </citation>
    <scope>NUCLEOTIDE SEQUENCE</scope>
    <source>
        <strain evidence="2">VITAKN</strain>
    </source>
</reference>
<evidence type="ECO:0000256" key="1">
    <source>
        <dbReference type="SAM" id="MobiDB-lite"/>
    </source>
</evidence>
<proteinExistence type="predicted"/>
<evidence type="ECO:0000313" key="2">
    <source>
        <dbReference type="EMBL" id="NEV88345.1"/>
    </source>
</evidence>
<sequence>MSAGTGDRGELFVDGTGGGRTDGATAGRTRRAAAGVGRAPAGGGAAVMFSDGDPSPSHSPGAASGTPTESAGVAAEGTRSTALPRARTGPPRRGSRRERKSWPKVAQRIVPDDLQPEVLRLELTELGDAFRAYQRRPEPDLAVLAELHDRKARAFTLWADVTDDASLREEADRAAAAARTTREMDANRRGLPVDGEGPVIERLLTRGQGVHARTVLEHVRTGSPFPEAEARLAVLMLTLRAARAGTGNVTGQDLGGWLQGDAERVLQELVDVGWLLLPEDVTAGDALMSRPEEPAQVTVPSLLADAPRPFAFGKVTRARLSGWAQKVVGDRKLRKKKAGAATRLLAAYTAAHSRPGGCLGGVGEDAGLALDEVAQFCGLRPEEVAEHAGLLAAAGWLAQEADTTDGRLRARLAERVLPLSGLL</sequence>
<name>A0A6B3QPW2_STRTE</name>
<protein>
    <submittedName>
        <fullName evidence="2">Uncharacterized protein</fullName>
    </submittedName>
</protein>
<dbReference type="RefSeq" id="WP_164458913.1">
    <property type="nucleotide sequence ID" value="NZ_JAAIFS010000003.1"/>
</dbReference>
<feature type="compositionally biased region" description="Low complexity" evidence="1">
    <location>
        <begin position="50"/>
        <end position="65"/>
    </location>
</feature>
<feature type="compositionally biased region" description="Low complexity" evidence="1">
    <location>
        <begin position="22"/>
        <end position="39"/>
    </location>
</feature>
<dbReference type="EMBL" id="JAAIFS010000003">
    <property type="protein sequence ID" value="NEV88345.1"/>
    <property type="molecule type" value="Genomic_DNA"/>
</dbReference>
<dbReference type="AlphaFoldDB" id="A0A6B3QPW2"/>
<comment type="caution">
    <text evidence="2">The sequence shown here is derived from an EMBL/GenBank/DDBJ whole genome shotgun (WGS) entry which is preliminary data.</text>
</comment>